<dbReference type="AlphaFoldDB" id="A0A9D1AI13"/>
<keyword evidence="1" id="KW-0812">Transmembrane</keyword>
<protein>
    <submittedName>
        <fullName evidence="2">Uncharacterized protein</fullName>
    </submittedName>
</protein>
<evidence type="ECO:0000256" key="1">
    <source>
        <dbReference type="SAM" id="Phobius"/>
    </source>
</evidence>
<feature type="transmembrane region" description="Helical" evidence="1">
    <location>
        <begin position="73"/>
        <end position="93"/>
    </location>
</feature>
<feature type="transmembrane region" description="Helical" evidence="1">
    <location>
        <begin position="99"/>
        <end position="117"/>
    </location>
</feature>
<evidence type="ECO:0000313" key="3">
    <source>
        <dbReference type="Proteomes" id="UP000886749"/>
    </source>
</evidence>
<sequence>MRNDWMDLRNPLLSLLLGCVQLLPKQGSWGIARMVLDLLIIFLLVLSWILTVRAQKRGDEAADIQRTSSWMNWALLVSLLLYLAALMLDILGMLPLLRLILLGVGLLISLIVLGLIVHRIKTWTD</sequence>
<dbReference type="Proteomes" id="UP000886749">
    <property type="component" value="Unassembled WGS sequence"/>
</dbReference>
<keyword evidence="1" id="KW-0472">Membrane</keyword>
<proteinExistence type="predicted"/>
<reference evidence="2" key="1">
    <citation type="submission" date="2020-10" db="EMBL/GenBank/DDBJ databases">
        <authorList>
            <person name="Gilroy R."/>
        </authorList>
    </citation>
    <scope>NUCLEOTIDE SEQUENCE</scope>
    <source>
        <strain evidence="2">CHK184-25365</strain>
    </source>
</reference>
<dbReference type="EMBL" id="DVGY01000032">
    <property type="protein sequence ID" value="HIR40450.1"/>
    <property type="molecule type" value="Genomic_DNA"/>
</dbReference>
<gene>
    <name evidence="2" type="ORF">IAB36_01320</name>
</gene>
<comment type="caution">
    <text evidence="2">The sequence shown here is derived from an EMBL/GenBank/DDBJ whole genome shotgun (WGS) entry which is preliminary data.</text>
</comment>
<keyword evidence="1" id="KW-1133">Transmembrane helix</keyword>
<name>A0A9D1AI13_9FIRM</name>
<accession>A0A9D1AI13</accession>
<feature type="transmembrane region" description="Helical" evidence="1">
    <location>
        <begin position="34"/>
        <end position="52"/>
    </location>
</feature>
<reference evidence="2" key="2">
    <citation type="journal article" date="2021" name="PeerJ">
        <title>Extensive microbial diversity within the chicken gut microbiome revealed by metagenomics and culture.</title>
        <authorList>
            <person name="Gilroy R."/>
            <person name="Ravi A."/>
            <person name="Getino M."/>
            <person name="Pursley I."/>
            <person name="Horton D.L."/>
            <person name="Alikhan N.F."/>
            <person name="Baker D."/>
            <person name="Gharbi K."/>
            <person name="Hall N."/>
            <person name="Watson M."/>
            <person name="Adriaenssens E.M."/>
            <person name="Foster-Nyarko E."/>
            <person name="Jarju S."/>
            <person name="Secka A."/>
            <person name="Antonio M."/>
            <person name="Oren A."/>
            <person name="Chaudhuri R.R."/>
            <person name="La Ragione R."/>
            <person name="Hildebrand F."/>
            <person name="Pallen M.J."/>
        </authorList>
    </citation>
    <scope>NUCLEOTIDE SEQUENCE</scope>
    <source>
        <strain evidence="2">CHK184-25365</strain>
    </source>
</reference>
<organism evidence="2 3">
    <name type="scientific">Candidatus Egerieicola pullicola</name>
    <dbReference type="NCBI Taxonomy" id="2840775"/>
    <lineage>
        <taxon>Bacteria</taxon>
        <taxon>Bacillati</taxon>
        <taxon>Bacillota</taxon>
        <taxon>Clostridia</taxon>
        <taxon>Eubacteriales</taxon>
        <taxon>Oscillospiraceae</taxon>
        <taxon>Oscillospiraceae incertae sedis</taxon>
        <taxon>Candidatus Egerieicola</taxon>
    </lineage>
</organism>
<evidence type="ECO:0000313" key="2">
    <source>
        <dbReference type="EMBL" id="HIR40450.1"/>
    </source>
</evidence>